<dbReference type="PANTHER" id="PTHR33797">
    <property type="entry name" value="ORGANIC HYDROPEROXIDE RESISTANCE PROTEIN-LIKE"/>
    <property type="match status" value="1"/>
</dbReference>
<dbReference type="InterPro" id="IPR036102">
    <property type="entry name" value="OsmC/Ohrsf"/>
</dbReference>
<dbReference type="EMBL" id="CP024964">
    <property type="protein sequence ID" value="ATZ17726.1"/>
    <property type="molecule type" value="Genomic_DNA"/>
</dbReference>
<dbReference type="NCBIfam" id="TIGR03561">
    <property type="entry name" value="organ_hyd_perox"/>
    <property type="match status" value="1"/>
</dbReference>
<dbReference type="SUPFAM" id="SSF82784">
    <property type="entry name" value="OsmC-like"/>
    <property type="match status" value="1"/>
</dbReference>
<dbReference type="InterPro" id="IPR019953">
    <property type="entry name" value="OHR"/>
</dbReference>
<reference evidence="2 3" key="1">
    <citation type="submission" date="2017-11" db="EMBL/GenBank/DDBJ databases">
        <title>Genome sequence of Entomoplasma melaleucae M1 (ATCC 49191).</title>
        <authorList>
            <person name="Lo W.-S."/>
            <person name="Gasparich G.E."/>
            <person name="Kuo C.-H."/>
        </authorList>
    </citation>
    <scope>NUCLEOTIDE SEQUENCE [LARGE SCALE GENOMIC DNA]</scope>
    <source>
        <strain evidence="2 3">M1</strain>
    </source>
</reference>
<gene>
    <name evidence="2" type="ORF">EMELA_v1c01410</name>
</gene>
<evidence type="ECO:0000313" key="2">
    <source>
        <dbReference type="EMBL" id="ATZ17726.1"/>
    </source>
</evidence>
<dbReference type="Pfam" id="PF02566">
    <property type="entry name" value="OsmC"/>
    <property type="match status" value="1"/>
</dbReference>
<dbReference type="OrthoDB" id="9797508at2"/>
<organism evidence="2 3">
    <name type="scientific">Mesoplasma melaleucae</name>
    <dbReference type="NCBI Taxonomy" id="81459"/>
    <lineage>
        <taxon>Bacteria</taxon>
        <taxon>Bacillati</taxon>
        <taxon>Mycoplasmatota</taxon>
        <taxon>Mollicutes</taxon>
        <taxon>Entomoplasmatales</taxon>
        <taxon>Entomoplasmataceae</taxon>
        <taxon>Mesoplasma</taxon>
    </lineage>
</organism>
<accession>A0A2K8NVZ6</accession>
<protein>
    <submittedName>
        <fullName evidence="2">Organic hydroperoxide resistance protein</fullName>
    </submittedName>
</protein>
<name>A0A2K8NVZ6_9MOLU</name>
<dbReference type="InterPro" id="IPR015946">
    <property type="entry name" value="KH_dom-like_a/b"/>
</dbReference>
<comment type="similarity">
    <text evidence="1">Belongs to the OsmC/Ohr family.</text>
</comment>
<dbReference type="Gene3D" id="3.30.300.20">
    <property type="match status" value="1"/>
</dbReference>
<dbReference type="Proteomes" id="UP000231896">
    <property type="component" value="Chromosome"/>
</dbReference>
<evidence type="ECO:0000313" key="3">
    <source>
        <dbReference type="Proteomes" id="UP000231896"/>
    </source>
</evidence>
<dbReference type="InterPro" id="IPR003718">
    <property type="entry name" value="OsmC/Ohr_fam"/>
</dbReference>
<dbReference type="AlphaFoldDB" id="A0A2K8NVZ6"/>
<proteinExistence type="inferred from homology"/>
<evidence type="ECO:0000256" key="1">
    <source>
        <dbReference type="ARBA" id="ARBA00007378"/>
    </source>
</evidence>
<sequence length="135" mass="14756">MIKIYEAEIKNIGGRTGEVFSPDKKFNLKVSSPTLKVEGTTNPEQLFAAGYSACFNGALQAVMHKNKTVFQTAVTAKVALHNNGDLNFNISVDLAVEILGADKEIAEQLIHEADLVCPYSKALRNNVKVNVHLKK</sequence>
<dbReference type="GO" id="GO:0006979">
    <property type="term" value="P:response to oxidative stress"/>
    <property type="evidence" value="ECO:0007669"/>
    <property type="project" value="InterPro"/>
</dbReference>
<keyword evidence="3" id="KW-1185">Reference proteome</keyword>
<dbReference type="KEGG" id="eml:EMELA_v1c01410"/>
<dbReference type="STRING" id="1408435.GCA_000685885_00366"/>
<dbReference type="RefSeq" id="WP_028124031.1">
    <property type="nucleotide sequence ID" value="NZ_CP024964.1"/>
</dbReference>
<dbReference type="PANTHER" id="PTHR33797:SF2">
    <property type="entry name" value="ORGANIC HYDROPEROXIDE RESISTANCE PROTEIN-LIKE"/>
    <property type="match status" value="1"/>
</dbReference>